<comment type="caution">
    <text evidence="4">The sequence shown here is derived from an EMBL/GenBank/DDBJ whole genome shotgun (WGS) entry which is preliminary data.</text>
</comment>
<evidence type="ECO:0000313" key="5">
    <source>
        <dbReference type="Proteomes" id="UP000036938"/>
    </source>
</evidence>
<keyword evidence="5" id="KW-1185">Reference proteome</keyword>
<evidence type="ECO:0000256" key="1">
    <source>
        <dbReference type="ARBA" id="ARBA00022679"/>
    </source>
</evidence>
<proteinExistence type="predicted"/>
<feature type="domain" description="N-acetyltransferase" evidence="3">
    <location>
        <begin position="3"/>
        <end position="161"/>
    </location>
</feature>
<protein>
    <recommendedName>
        <fullName evidence="3">N-acetyltransferase domain-containing protein</fullName>
    </recommendedName>
</protein>
<dbReference type="STRING" id="1317121.ATO11_07585"/>
<dbReference type="InterPro" id="IPR000182">
    <property type="entry name" value="GNAT_dom"/>
</dbReference>
<dbReference type="PANTHER" id="PTHR43072:SF23">
    <property type="entry name" value="UPF0039 PROTEIN C11D3.02C"/>
    <property type="match status" value="1"/>
</dbReference>
<sequence length="164" mass="18041">MAVTLRPATRDDAEAMAAIWNPIIRDTTITFTTEEKTLRALRADIYLRSEARRPWILAETDTVLGFAGLAPFRDGPGYARTLEYTLYLAPEARGVGLGSRLLAEIEDRAAGLGARVLIGGVSGDNAAALAFHRRHGFEIEVTLPRVGWKFGKALDLVLFHKYLS</sequence>
<dbReference type="Pfam" id="PF00583">
    <property type="entry name" value="Acetyltransf_1"/>
    <property type="match status" value="1"/>
</dbReference>
<name>A0A0L1JQV8_9RHOB</name>
<dbReference type="PANTHER" id="PTHR43072">
    <property type="entry name" value="N-ACETYLTRANSFERASE"/>
    <property type="match status" value="1"/>
</dbReference>
<dbReference type="InterPro" id="IPR016181">
    <property type="entry name" value="Acyl_CoA_acyltransferase"/>
</dbReference>
<dbReference type="CDD" id="cd04301">
    <property type="entry name" value="NAT_SF"/>
    <property type="match status" value="1"/>
</dbReference>
<accession>A0A0L1JQV8</accession>
<dbReference type="OrthoDB" id="5459937at2"/>
<evidence type="ECO:0000259" key="3">
    <source>
        <dbReference type="PROSITE" id="PS51186"/>
    </source>
</evidence>
<dbReference type="GO" id="GO:0016747">
    <property type="term" value="F:acyltransferase activity, transferring groups other than amino-acyl groups"/>
    <property type="evidence" value="ECO:0007669"/>
    <property type="project" value="InterPro"/>
</dbReference>
<dbReference type="SUPFAM" id="SSF55729">
    <property type="entry name" value="Acyl-CoA N-acyltransferases (Nat)"/>
    <property type="match status" value="1"/>
</dbReference>
<dbReference type="Gene3D" id="3.40.630.30">
    <property type="match status" value="1"/>
</dbReference>
<keyword evidence="2" id="KW-0012">Acyltransferase</keyword>
<dbReference type="Proteomes" id="UP000036938">
    <property type="component" value="Unassembled WGS sequence"/>
</dbReference>
<evidence type="ECO:0000313" key="4">
    <source>
        <dbReference type="EMBL" id="KNG94097.1"/>
    </source>
</evidence>
<keyword evidence="1" id="KW-0808">Transferase</keyword>
<organism evidence="4 5">
    <name type="scientific">Pseudaestuariivita atlantica</name>
    <dbReference type="NCBI Taxonomy" id="1317121"/>
    <lineage>
        <taxon>Bacteria</taxon>
        <taxon>Pseudomonadati</taxon>
        <taxon>Pseudomonadota</taxon>
        <taxon>Alphaproteobacteria</taxon>
        <taxon>Rhodobacterales</taxon>
        <taxon>Paracoccaceae</taxon>
        <taxon>Pseudaestuariivita</taxon>
    </lineage>
</organism>
<dbReference type="EMBL" id="AQQZ01000003">
    <property type="protein sequence ID" value="KNG94097.1"/>
    <property type="molecule type" value="Genomic_DNA"/>
</dbReference>
<gene>
    <name evidence="4" type="ORF">ATO11_07585</name>
</gene>
<dbReference type="AlphaFoldDB" id="A0A0L1JQV8"/>
<reference evidence="4 5" key="1">
    <citation type="journal article" date="2015" name="Int. J. Syst. Evol. Microbiol.">
        <title>Aestuariivita atlantica sp. nov., isolated from deep sea sediment of the Atlantic Ocean.</title>
        <authorList>
            <person name="Li G."/>
            <person name="Lai Q."/>
            <person name="Du Y."/>
            <person name="Liu X."/>
            <person name="Sun F."/>
            <person name="Shao Z."/>
        </authorList>
    </citation>
    <scope>NUCLEOTIDE SEQUENCE [LARGE SCALE GENOMIC DNA]</scope>
    <source>
        <strain evidence="4 5">22II-S11-z3</strain>
    </source>
</reference>
<dbReference type="PROSITE" id="PS51186">
    <property type="entry name" value="GNAT"/>
    <property type="match status" value="1"/>
</dbReference>
<evidence type="ECO:0000256" key="2">
    <source>
        <dbReference type="ARBA" id="ARBA00023315"/>
    </source>
</evidence>
<dbReference type="RefSeq" id="WP_082176208.1">
    <property type="nucleotide sequence ID" value="NZ_AQQZ01000003.1"/>
</dbReference>